<dbReference type="Proteomes" id="UP001457282">
    <property type="component" value="Unassembled WGS sequence"/>
</dbReference>
<keyword evidence="3" id="KW-1185">Reference proteome</keyword>
<dbReference type="AlphaFoldDB" id="A0AAW1WBM1"/>
<evidence type="ECO:0000313" key="2">
    <source>
        <dbReference type="EMBL" id="KAK9922132.1"/>
    </source>
</evidence>
<dbReference type="EMBL" id="JBEDUW010000006">
    <property type="protein sequence ID" value="KAK9922132.1"/>
    <property type="molecule type" value="Genomic_DNA"/>
</dbReference>
<evidence type="ECO:0000313" key="3">
    <source>
        <dbReference type="Proteomes" id="UP001457282"/>
    </source>
</evidence>
<gene>
    <name evidence="2" type="ORF">M0R45_030612</name>
</gene>
<feature type="region of interest" description="Disordered" evidence="1">
    <location>
        <begin position="191"/>
        <end position="258"/>
    </location>
</feature>
<protein>
    <submittedName>
        <fullName evidence="2">Uncharacterized protein</fullName>
    </submittedName>
</protein>
<evidence type="ECO:0000256" key="1">
    <source>
        <dbReference type="SAM" id="MobiDB-lite"/>
    </source>
</evidence>
<name>A0AAW1WBM1_RUBAR</name>
<proteinExistence type="predicted"/>
<accession>A0AAW1WBM1</accession>
<sequence length="268" mass="29035">MPFTASPQTAIQSLTNTSNSCLLCLVHSQSTTSIMARYHLSPPCPIPIWLQSIHSSAKSMLCTIPATSNHHGSTQTCKPNLPSQTTTSYSLQICKQPIQITNPATKFHNPAKPLHRASITLTISSRASINLQSHINKPQPCSFLYHLTASPCPSPPSSTQTHQSPAHHKLMVSIAQYPARATVAAISAHRRIKSRPQKPNPATQFPFPPNSHHCSAIQINPNRVVPRPAPLSGLTPPDATASSTRAWPSHSPPRGRNHRFIICSSPPA</sequence>
<comment type="caution">
    <text evidence="2">The sequence shown here is derived from an EMBL/GenBank/DDBJ whole genome shotgun (WGS) entry which is preliminary data.</text>
</comment>
<organism evidence="2 3">
    <name type="scientific">Rubus argutus</name>
    <name type="common">Southern blackberry</name>
    <dbReference type="NCBI Taxonomy" id="59490"/>
    <lineage>
        <taxon>Eukaryota</taxon>
        <taxon>Viridiplantae</taxon>
        <taxon>Streptophyta</taxon>
        <taxon>Embryophyta</taxon>
        <taxon>Tracheophyta</taxon>
        <taxon>Spermatophyta</taxon>
        <taxon>Magnoliopsida</taxon>
        <taxon>eudicotyledons</taxon>
        <taxon>Gunneridae</taxon>
        <taxon>Pentapetalae</taxon>
        <taxon>rosids</taxon>
        <taxon>fabids</taxon>
        <taxon>Rosales</taxon>
        <taxon>Rosaceae</taxon>
        <taxon>Rosoideae</taxon>
        <taxon>Rosoideae incertae sedis</taxon>
        <taxon>Rubus</taxon>
    </lineage>
</organism>
<reference evidence="2 3" key="1">
    <citation type="journal article" date="2023" name="G3 (Bethesda)">
        <title>A chromosome-length genome assembly and annotation of blackberry (Rubus argutus, cv. 'Hillquist').</title>
        <authorList>
            <person name="Bruna T."/>
            <person name="Aryal R."/>
            <person name="Dudchenko O."/>
            <person name="Sargent D.J."/>
            <person name="Mead D."/>
            <person name="Buti M."/>
            <person name="Cavallini A."/>
            <person name="Hytonen T."/>
            <person name="Andres J."/>
            <person name="Pham M."/>
            <person name="Weisz D."/>
            <person name="Mascagni F."/>
            <person name="Usai G."/>
            <person name="Natali L."/>
            <person name="Bassil N."/>
            <person name="Fernandez G.E."/>
            <person name="Lomsadze A."/>
            <person name="Armour M."/>
            <person name="Olukolu B."/>
            <person name="Poorten T."/>
            <person name="Britton C."/>
            <person name="Davik J."/>
            <person name="Ashrafi H."/>
            <person name="Aiden E.L."/>
            <person name="Borodovsky M."/>
            <person name="Worthington M."/>
        </authorList>
    </citation>
    <scope>NUCLEOTIDE SEQUENCE [LARGE SCALE GENOMIC DNA]</scope>
    <source>
        <strain evidence="2">PI 553951</strain>
    </source>
</reference>